<proteinExistence type="predicted"/>
<keyword evidence="2 3" id="KW-0040">ANK repeat</keyword>
<keyword evidence="1" id="KW-0677">Repeat</keyword>
<evidence type="ECO:0000256" key="3">
    <source>
        <dbReference type="PROSITE-ProRule" id="PRU00023"/>
    </source>
</evidence>
<feature type="repeat" description="ANK" evidence="3">
    <location>
        <begin position="25"/>
        <end position="54"/>
    </location>
</feature>
<evidence type="ECO:0000256" key="2">
    <source>
        <dbReference type="ARBA" id="ARBA00023043"/>
    </source>
</evidence>
<feature type="repeat" description="ANK" evidence="3">
    <location>
        <begin position="89"/>
        <end position="121"/>
    </location>
</feature>
<gene>
    <name evidence="4" type="ORF">PT974_02170</name>
</gene>
<reference evidence="4 5" key="1">
    <citation type="submission" date="2024-01" db="EMBL/GenBank/DDBJ databases">
        <title>Complete genome of Cladobotryum mycophilum ATHUM6906.</title>
        <authorList>
            <person name="Christinaki A.C."/>
            <person name="Myridakis A.I."/>
            <person name="Kouvelis V.N."/>
        </authorList>
    </citation>
    <scope>NUCLEOTIDE SEQUENCE [LARGE SCALE GENOMIC DNA]</scope>
    <source>
        <strain evidence="4 5">ATHUM6906</strain>
    </source>
</reference>
<evidence type="ECO:0000313" key="5">
    <source>
        <dbReference type="Proteomes" id="UP001338125"/>
    </source>
</evidence>
<dbReference type="Pfam" id="PF12796">
    <property type="entry name" value="Ank_2"/>
    <property type="match status" value="1"/>
</dbReference>
<dbReference type="InterPro" id="IPR036770">
    <property type="entry name" value="Ankyrin_rpt-contain_sf"/>
</dbReference>
<accession>A0ABR0SYJ2</accession>
<evidence type="ECO:0000313" key="4">
    <source>
        <dbReference type="EMBL" id="KAK5996825.1"/>
    </source>
</evidence>
<dbReference type="PROSITE" id="PS50297">
    <property type="entry name" value="ANK_REP_REGION"/>
    <property type="match status" value="1"/>
</dbReference>
<organism evidence="4 5">
    <name type="scientific">Cladobotryum mycophilum</name>
    <dbReference type="NCBI Taxonomy" id="491253"/>
    <lineage>
        <taxon>Eukaryota</taxon>
        <taxon>Fungi</taxon>
        <taxon>Dikarya</taxon>
        <taxon>Ascomycota</taxon>
        <taxon>Pezizomycotina</taxon>
        <taxon>Sordariomycetes</taxon>
        <taxon>Hypocreomycetidae</taxon>
        <taxon>Hypocreales</taxon>
        <taxon>Hypocreaceae</taxon>
        <taxon>Cladobotryum</taxon>
    </lineage>
</organism>
<dbReference type="EMBL" id="JAVFKD010000002">
    <property type="protein sequence ID" value="KAK5996825.1"/>
    <property type="molecule type" value="Genomic_DNA"/>
</dbReference>
<comment type="caution">
    <text evidence="4">The sequence shown here is derived from an EMBL/GenBank/DDBJ whole genome shotgun (WGS) entry which is preliminary data.</text>
</comment>
<dbReference type="SMART" id="SM00248">
    <property type="entry name" value="ANK"/>
    <property type="match status" value="3"/>
</dbReference>
<dbReference type="InterPro" id="IPR002110">
    <property type="entry name" value="Ankyrin_rpt"/>
</dbReference>
<protein>
    <submittedName>
        <fullName evidence="4">Ankyrin repeat domain-containing protein 2</fullName>
    </submittedName>
</protein>
<name>A0ABR0SYJ2_9HYPO</name>
<feature type="repeat" description="ANK" evidence="3">
    <location>
        <begin position="122"/>
        <end position="154"/>
    </location>
</feature>
<dbReference type="PROSITE" id="PS50088">
    <property type="entry name" value="ANK_REPEAT"/>
    <property type="match status" value="3"/>
</dbReference>
<dbReference type="Pfam" id="PF00023">
    <property type="entry name" value="Ank"/>
    <property type="match status" value="1"/>
</dbReference>
<dbReference type="Proteomes" id="UP001338125">
    <property type="component" value="Unassembled WGS sequence"/>
</dbReference>
<evidence type="ECO:0000256" key="1">
    <source>
        <dbReference type="ARBA" id="ARBA00022737"/>
    </source>
</evidence>
<sequence>MATERWNGKHMKITTGMLRDNLLASLLRSAAAEGHTDIARLLIQKGANIETYGRFSLSEKRETLFGYNKNLLKNRSLFKATSYDRAELLKITPLGVAARNGHFETVKMLLDHGANLNDKDGQGQSALFLAKLFQQGSVVRLLCDYGADMKSMDENNESPLDWDTKRRRRRRRRPAMYNAWQKTTCLKLSRNPNFARTFDDETFSY</sequence>
<dbReference type="Gene3D" id="1.25.40.20">
    <property type="entry name" value="Ankyrin repeat-containing domain"/>
    <property type="match status" value="2"/>
</dbReference>
<dbReference type="PANTHER" id="PTHR24171">
    <property type="entry name" value="ANKYRIN REPEAT DOMAIN-CONTAINING PROTEIN 39-RELATED"/>
    <property type="match status" value="1"/>
</dbReference>
<dbReference type="SUPFAM" id="SSF48403">
    <property type="entry name" value="Ankyrin repeat"/>
    <property type="match status" value="1"/>
</dbReference>
<keyword evidence="5" id="KW-1185">Reference proteome</keyword>